<evidence type="ECO:0000313" key="5">
    <source>
        <dbReference type="Proteomes" id="UP000054911"/>
    </source>
</evidence>
<dbReference type="Gene3D" id="1.10.3290.10">
    <property type="entry name" value="Fido-like domain"/>
    <property type="match status" value="1"/>
</dbReference>
<dbReference type="PANTHER" id="PTHR13504:SF38">
    <property type="entry name" value="FIDO DOMAIN-CONTAINING PROTEIN"/>
    <property type="match status" value="1"/>
</dbReference>
<feature type="domain" description="Fido" evidence="3">
    <location>
        <begin position="232"/>
        <end position="385"/>
    </location>
</feature>
<dbReference type="EMBL" id="FCOE02000005">
    <property type="protein sequence ID" value="SAK53286.1"/>
    <property type="molecule type" value="Genomic_DNA"/>
</dbReference>
<evidence type="ECO:0000313" key="4">
    <source>
        <dbReference type="EMBL" id="SAK53286.1"/>
    </source>
</evidence>
<evidence type="ECO:0000256" key="1">
    <source>
        <dbReference type="PIRSR" id="PIRSR640198-1"/>
    </source>
</evidence>
<feature type="active site" evidence="1">
    <location>
        <position position="314"/>
    </location>
</feature>
<feature type="binding site" evidence="2">
    <location>
        <begin position="318"/>
        <end position="325"/>
    </location>
    <ligand>
        <name>ATP</name>
        <dbReference type="ChEBI" id="CHEBI:30616"/>
    </ligand>
</feature>
<dbReference type="InterPro" id="IPR040198">
    <property type="entry name" value="Fido_containing"/>
</dbReference>
<dbReference type="AlphaFoldDB" id="A0A158A6M9"/>
<keyword evidence="5" id="KW-1185">Reference proteome</keyword>
<protein>
    <submittedName>
        <fullName evidence="4">Filamentation induced by cAMP protein Fic</fullName>
    </submittedName>
</protein>
<proteinExistence type="predicted"/>
<evidence type="ECO:0000259" key="3">
    <source>
        <dbReference type="PROSITE" id="PS51459"/>
    </source>
</evidence>
<dbReference type="PROSITE" id="PS51459">
    <property type="entry name" value="FIDO"/>
    <property type="match status" value="1"/>
</dbReference>
<comment type="caution">
    <text evidence="4">The sequence shown here is derived from an EMBL/GenBank/DDBJ whole genome shotgun (WGS) entry which is preliminary data.</text>
</comment>
<dbReference type="Proteomes" id="UP000054911">
    <property type="component" value="Unassembled WGS sequence"/>
</dbReference>
<accession>A0A158A6M9</accession>
<dbReference type="Pfam" id="PF02661">
    <property type="entry name" value="Fic"/>
    <property type="match status" value="1"/>
</dbReference>
<evidence type="ECO:0000256" key="2">
    <source>
        <dbReference type="PIRSR" id="PIRSR640198-2"/>
    </source>
</evidence>
<dbReference type="PANTHER" id="PTHR13504">
    <property type="entry name" value="FIDO DOMAIN-CONTAINING PROTEIN DDB_G0283145"/>
    <property type="match status" value="1"/>
</dbReference>
<reference evidence="4" key="1">
    <citation type="submission" date="2016-01" db="EMBL/GenBank/DDBJ databases">
        <authorList>
            <person name="Peeters C."/>
        </authorList>
    </citation>
    <scope>NUCLEOTIDE SEQUENCE [LARGE SCALE GENOMIC DNA]</scope>
    <source>
        <strain evidence="4">LMG 29323</strain>
    </source>
</reference>
<keyword evidence="2" id="KW-0067">ATP-binding</keyword>
<gene>
    <name evidence="4" type="ORF">AWB80_01859</name>
</gene>
<keyword evidence="2" id="KW-0547">Nucleotide-binding</keyword>
<sequence length="494" mass="56183">MTPIGYARLIAIGELRVTPPARLAYASSSVNRRIDSESQILFPNSVAFDDTPVGHLEFALRHEGVNLEVIDAAFEHIEPGELIDRLRATPTGEQIRRACFLWEWLTGRELDAGVTIKGGYVDLFPAELYYTAPQPVRAPRFRVRNNALGTPWFCPIVHRAAIPDDPPLSDLLLEAQSALDAMQDPDLYKRALAFLYLSETRGSYAIESETPSSDKQERFVQLLRRAGEPVKVDEAWLVQLQNVIVRDVYSQEASYRNKQNWLEDAAGRVDFFPVPTGDLRRVMADWERFVNDQKHCPDLLVKAACAAFGFVYLHPFFDGNGRLHRFLIQHVLARSGLLGADTVIPVSAVMERNIPAYHAVLTAFSRPVTRLWNYRRVDTEPLVLSAPSSRAYRFFNADREVAFLYAMIKEAVREEIPREIAWLQGYDHAFALLNAEFDLPRKDLSVLIRMTQSNKGTLSAHRRKQYQHIPRAVLDRVEEVVRDAFTNHTGVSRN</sequence>
<dbReference type="GO" id="GO:0005524">
    <property type="term" value="F:ATP binding"/>
    <property type="evidence" value="ECO:0007669"/>
    <property type="project" value="UniProtKB-KW"/>
</dbReference>
<name>A0A158A6M9_9BURK</name>
<organism evidence="4 5">
    <name type="scientific">Caballeronia pedi</name>
    <dbReference type="NCBI Taxonomy" id="1777141"/>
    <lineage>
        <taxon>Bacteria</taxon>
        <taxon>Pseudomonadati</taxon>
        <taxon>Pseudomonadota</taxon>
        <taxon>Betaproteobacteria</taxon>
        <taxon>Burkholderiales</taxon>
        <taxon>Burkholderiaceae</taxon>
        <taxon>Caballeronia</taxon>
    </lineage>
</organism>
<dbReference type="SUPFAM" id="SSF140931">
    <property type="entry name" value="Fic-like"/>
    <property type="match status" value="1"/>
</dbReference>
<dbReference type="InterPro" id="IPR036597">
    <property type="entry name" value="Fido-like_dom_sf"/>
</dbReference>
<dbReference type="InterPro" id="IPR003812">
    <property type="entry name" value="Fido"/>
</dbReference>
<dbReference type="RefSeq" id="WP_061174386.1">
    <property type="nucleotide sequence ID" value="NZ_FCOE02000005.1"/>
</dbReference>
<dbReference type="OrthoDB" id="9813719at2"/>
<dbReference type="STRING" id="1777141.AWB80_01859"/>